<keyword evidence="2 10" id="KW-0645">Protease</keyword>
<dbReference type="Pfam" id="PF01435">
    <property type="entry name" value="Peptidase_M48"/>
    <property type="match status" value="1"/>
</dbReference>
<keyword evidence="5 10" id="KW-0378">Hydrolase</keyword>
<comment type="similarity">
    <text evidence="10">Belongs to the peptidase M48 family.</text>
</comment>
<dbReference type="InterPro" id="IPR050083">
    <property type="entry name" value="HtpX_protease"/>
</dbReference>
<comment type="caution">
    <text evidence="13">The sequence shown here is derived from an EMBL/GenBank/DDBJ whole genome shotgun (WGS) entry which is preliminary data.</text>
</comment>
<feature type="transmembrane region" description="Helical" evidence="11">
    <location>
        <begin position="102"/>
        <end position="122"/>
    </location>
</feature>
<dbReference type="GO" id="GO:0006508">
    <property type="term" value="P:proteolysis"/>
    <property type="evidence" value="ECO:0007669"/>
    <property type="project" value="UniProtKB-KW"/>
</dbReference>
<keyword evidence="14" id="KW-1185">Reference proteome</keyword>
<dbReference type="PANTHER" id="PTHR43221:SF2">
    <property type="entry name" value="PROTEASE HTPX HOMOLOG"/>
    <property type="match status" value="1"/>
</dbReference>
<keyword evidence="9 11" id="KW-0472">Membrane</keyword>
<organism evidence="13 14">
    <name type="scientific">Arthrobacter echini</name>
    <dbReference type="NCBI Taxonomy" id="1529066"/>
    <lineage>
        <taxon>Bacteria</taxon>
        <taxon>Bacillati</taxon>
        <taxon>Actinomycetota</taxon>
        <taxon>Actinomycetes</taxon>
        <taxon>Micrococcales</taxon>
        <taxon>Micrococcaceae</taxon>
        <taxon>Arthrobacter</taxon>
    </lineage>
</organism>
<dbReference type="RefSeq" id="WP_136454142.1">
    <property type="nucleotide sequence ID" value="NZ_SSWH01000006.1"/>
</dbReference>
<dbReference type="Gene3D" id="3.30.2010.10">
    <property type="entry name" value="Metalloproteases ('zincins'), catalytic domain"/>
    <property type="match status" value="1"/>
</dbReference>
<gene>
    <name evidence="13" type="ORF">E8P82_08940</name>
</gene>
<keyword evidence="8 10" id="KW-0482">Metalloprotease</keyword>
<protein>
    <recommendedName>
        <fullName evidence="12">Peptidase M48 domain-containing protein</fullName>
    </recommendedName>
</protein>
<keyword evidence="1" id="KW-1003">Cell membrane</keyword>
<accession>A0A4S5E4Y7</accession>
<evidence type="ECO:0000256" key="3">
    <source>
        <dbReference type="ARBA" id="ARBA00022692"/>
    </source>
</evidence>
<dbReference type="OrthoDB" id="4955825at2"/>
<evidence type="ECO:0000256" key="1">
    <source>
        <dbReference type="ARBA" id="ARBA00022475"/>
    </source>
</evidence>
<evidence type="ECO:0000256" key="11">
    <source>
        <dbReference type="SAM" id="Phobius"/>
    </source>
</evidence>
<evidence type="ECO:0000256" key="9">
    <source>
        <dbReference type="ARBA" id="ARBA00023136"/>
    </source>
</evidence>
<proteinExistence type="inferred from homology"/>
<dbReference type="EMBL" id="SSWH01000006">
    <property type="protein sequence ID" value="THJ66565.1"/>
    <property type="molecule type" value="Genomic_DNA"/>
</dbReference>
<evidence type="ECO:0000313" key="13">
    <source>
        <dbReference type="EMBL" id="THJ66565.1"/>
    </source>
</evidence>
<keyword evidence="3 11" id="KW-0812">Transmembrane</keyword>
<keyword evidence="6 10" id="KW-0862">Zinc</keyword>
<evidence type="ECO:0000256" key="8">
    <source>
        <dbReference type="ARBA" id="ARBA00023049"/>
    </source>
</evidence>
<evidence type="ECO:0000256" key="10">
    <source>
        <dbReference type="RuleBase" id="RU003983"/>
    </source>
</evidence>
<comment type="cofactor">
    <cofactor evidence="10">
        <name>Zn(2+)</name>
        <dbReference type="ChEBI" id="CHEBI:29105"/>
    </cofactor>
    <text evidence="10">Binds 1 zinc ion per subunit.</text>
</comment>
<sequence>MTAAGNEQDSNDDEDLHQVARAEVARISAIAGLPVPGVIVVPALGPGSPAANARFRTPRGVPTIKVTETAVRELPADALEFLLAHELGHYANDAWWTRRARLYGLGIGLGAIMFFGGLIMAATADISGFGPTPAAGWVTMGIGAIITVRGFFGFFAFNRAEEIRADLFSAHQQGQSAGAESLFAAWDDDKPEKHRSRLGRRLCLLGRTHPYRATRLAAIRAELATDDPQDTRRTR</sequence>
<keyword evidence="4" id="KW-0479">Metal-binding</keyword>
<feature type="transmembrane region" description="Helical" evidence="11">
    <location>
        <begin position="134"/>
        <end position="157"/>
    </location>
</feature>
<evidence type="ECO:0000259" key="12">
    <source>
        <dbReference type="Pfam" id="PF01435"/>
    </source>
</evidence>
<feature type="domain" description="Peptidase M48" evidence="12">
    <location>
        <begin position="23"/>
        <end position="222"/>
    </location>
</feature>
<dbReference type="Proteomes" id="UP000305233">
    <property type="component" value="Unassembled WGS sequence"/>
</dbReference>
<dbReference type="GO" id="GO:0004222">
    <property type="term" value="F:metalloendopeptidase activity"/>
    <property type="evidence" value="ECO:0007669"/>
    <property type="project" value="InterPro"/>
</dbReference>
<evidence type="ECO:0000256" key="2">
    <source>
        <dbReference type="ARBA" id="ARBA00022670"/>
    </source>
</evidence>
<keyword evidence="7 11" id="KW-1133">Transmembrane helix</keyword>
<evidence type="ECO:0000313" key="14">
    <source>
        <dbReference type="Proteomes" id="UP000305233"/>
    </source>
</evidence>
<dbReference type="PANTHER" id="PTHR43221">
    <property type="entry name" value="PROTEASE HTPX"/>
    <property type="match status" value="1"/>
</dbReference>
<name>A0A4S5E4Y7_9MICC</name>
<dbReference type="InterPro" id="IPR001915">
    <property type="entry name" value="Peptidase_M48"/>
</dbReference>
<evidence type="ECO:0000256" key="6">
    <source>
        <dbReference type="ARBA" id="ARBA00022833"/>
    </source>
</evidence>
<dbReference type="GO" id="GO:0046872">
    <property type="term" value="F:metal ion binding"/>
    <property type="evidence" value="ECO:0007669"/>
    <property type="project" value="UniProtKB-KW"/>
</dbReference>
<dbReference type="AlphaFoldDB" id="A0A4S5E4Y7"/>
<evidence type="ECO:0000256" key="5">
    <source>
        <dbReference type="ARBA" id="ARBA00022801"/>
    </source>
</evidence>
<reference evidence="13 14" key="1">
    <citation type="submission" date="2019-04" db="EMBL/GenBank/DDBJ databases">
        <authorList>
            <person name="Liu Q."/>
            <person name="Xin Y.-H."/>
        </authorList>
    </citation>
    <scope>NUCLEOTIDE SEQUENCE [LARGE SCALE GENOMIC DNA]</scope>
    <source>
        <strain evidence="13 14">AM23</strain>
    </source>
</reference>
<evidence type="ECO:0000256" key="7">
    <source>
        <dbReference type="ARBA" id="ARBA00022989"/>
    </source>
</evidence>
<evidence type="ECO:0000256" key="4">
    <source>
        <dbReference type="ARBA" id="ARBA00022723"/>
    </source>
</evidence>